<proteinExistence type="predicted"/>
<dbReference type="EMBL" id="KN832891">
    <property type="protein sequence ID" value="KIM94140.1"/>
    <property type="molecule type" value="Genomic_DNA"/>
</dbReference>
<evidence type="ECO:0000313" key="1">
    <source>
        <dbReference type="EMBL" id="KIM94140.1"/>
    </source>
</evidence>
<name>A0A0C3GDA6_OIDMZ</name>
<gene>
    <name evidence="1" type="ORF">OIDMADRAFT_35187</name>
</gene>
<keyword evidence="2" id="KW-1185">Reference proteome</keyword>
<dbReference type="InParanoid" id="A0A0C3GDA6"/>
<dbReference type="HOGENOM" id="CLU_112984_0_0_1"/>
<dbReference type="STRING" id="913774.A0A0C3GDA6"/>
<evidence type="ECO:0008006" key="3">
    <source>
        <dbReference type="Google" id="ProtNLM"/>
    </source>
</evidence>
<dbReference type="AlphaFoldDB" id="A0A0C3GDA6"/>
<organism evidence="1 2">
    <name type="scientific">Oidiodendron maius (strain Zn)</name>
    <dbReference type="NCBI Taxonomy" id="913774"/>
    <lineage>
        <taxon>Eukaryota</taxon>
        <taxon>Fungi</taxon>
        <taxon>Dikarya</taxon>
        <taxon>Ascomycota</taxon>
        <taxon>Pezizomycotina</taxon>
        <taxon>Leotiomycetes</taxon>
        <taxon>Leotiomycetes incertae sedis</taxon>
        <taxon>Myxotrichaceae</taxon>
        <taxon>Oidiodendron</taxon>
    </lineage>
</organism>
<evidence type="ECO:0000313" key="2">
    <source>
        <dbReference type="Proteomes" id="UP000054321"/>
    </source>
</evidence>
<sequence length="217" mass="24401">MSFTEVIIPSFKQDSNTRGLMQKVWPTASSVFHRTPAIQSGLAGQVLLDNGSSVGDGVKLMCLFEWESHEGFKSFLSSQEFETFIGQIGSLLLKPATPQLFKTNRAVRYLQPSPVTEILRLQADPHYPRDNAWEQLIATIEAHSGHTHQSLCGHSVNLEEELWLGIVTWDSLESRDAIRRRPEVTASIRNLMRGQEPDIVIVEVESFIAPLIWIFGT</sequence>
<protein>
    <recommendedName>
        <fullName evidence="3">ABM domain-containing protein</fullName>
    </recommendedName>
</protein>
<dbReference type="Proteomes" id="UP000054321">
    <property type="component" value="Unassembled WGS sequence"/>
</dbReference>
<reference evidence="1 2" key="1">
    <citation type="submission" date="2014-04" db="EMBL/GenBank/DDBJ databases">
        <authorList>
            <consortium name="DOE Joint Genome Institute"/>
            <person name="Kuo A."/>
            <person name="Martino E."/>
            <person name="Perotto S."/>
            <person name="Kohler A."/>
            <person name="Nagy L.G."/>
            <person name="Floudas D."/>
            <person name="Copeland A."/>
            <person name="Barry K.W."/>
            <person name="Cichocki N."/>
            <person name="Veneault-Fourrey C."/>
            <person name="LaButti K."/>
            <person name="Lindquist E.A."/>
            <person name="Lipzen A."/>
            <person name="Lundell T."/>
            <person name="Morin E."/>
            <person name="Murat C."/>
            <person name="Sun H."/>
            <person name="Tunlid A."/>
            <person name="Henrissat B."/>
            <person name="Grigoriev I.V."/>
            <person name="Hibbett D.S."/>
            <person name="Martin F."/>
            <person name="Nordberg H.P."/>
            <person name="Cantor M.N."/>
            <person name="Hua S.X."/>
        </authorList>
    </citation>
    <scope>NUCLEOTIDE SEQUENCE [LARGE SCALE GENOMIC DNA]</scope>
    <source>
        <strain evidence="1 2">Zn</strain>
    </source>
</reference>
<reference evidence="2" key="2">
    <citation type="submission" date="2015-01" db="EMBL/GenBank/DDBJ databases">
        <title>Evolutionary Origins and Diversification of the Mycorrhizal Mutualists.</title>
        <authorList>
            <consortium name="DOE Joint Genome Institute"/>
            <consortium name="Mycorrhizal Genomics Consortium"/>
            <person name="Kohler A."/>
            <person name="Kuo A."/>
            <person name="Nagy L.G."/>
            <person name="Floudas D."/>
            <person name="Copeland A."/>
            <person name="Barry K.W."/>
            <person name="Cichocki N."/>
            <person name="Veneault-Fourrey C."/>
            <person name="LaButti K."/>
            <person name="Lindquist E.A."/>
            <person name="Lipzen A."/>
            <person name="Lundell T."/>
            <person name="Morin E."/>
            <person name="Murat C."/>
            <person name="Riley R."/>
            <person name="Ohm R."/>
            <person name="Sun H."/>
            <person name="Tunlid A."/>
            <person name="Henrissat B."/>
            <person name="Grigoriev I.V."/>
            <person name="Hibbett D.S."/>
            <person name="Martin F."/>
        </authorList>
    </citation>
    <scope>NUCLEOTIDE SEQUENCE [LARGE SCALE GENOMIC DNA]</scope>
    <source>
        <strain evidence="2">Zn</strain>
    </source>
</reference>
<accession>A0A0C3GDA6</accession>